<dbReference type="Proteomes" id="UP000494206">
    <property type="component" value="Unassembled WGS sequence"/>
</dbReference>
<organism evidence="2 3">
    <name type="scientific">Caenorhabditis bovis</name>
    <dbReference type="NCBI Taxonomy" id="2654633"/>
    <lineage>
        <taxon>Eukaryota</taxon>
        <taxon>Metazoa</taxon>
        <taxon>Ecdysozoa</taxon>
        <taxon>Nematoda</taxon>
        <taxon>Chromadorea</taxon>
        <taxon>Rhabditida</taxon>
        <taxon>Rhabditina</taxon>
        <taxon>Rhabditomorpha</taxon>
        <taxon>Rhabditoidea</taxon>
        <taxon>Rhabditidae</taxon>
        <taxon>Peloderinae</taxon>
        <taxon>Caenorhabditis</taxon>
    </lineage>
</organism>
<feature type="transmembrane region" description="Helical" evidence="1">
    <location>
        <begin position="50"/>
        <end position="68"/>
    </location>
</feature>
<protein>
    <submittedName>
        <fullName evidence="2">Uncharacterized protein</fullName>
    </submittedName>
</protein>
<feature type="transmembrane region" description="Helical" evidence="1">
    <location>
        <begin position="178"/>
        <end position="197"/>
    </location>
</feature>
<keyword evidence="1" id="KW-1133">Transmembrane helix</keyword>
<keyword evidence="3" id="KW-1185">Reference proteome</keyword>
<accession>A0A8S1E532</accession>
<keyword evidence="1" id="KW-0812">Transmembrane</keyword>
<comment type="caution">
    <text evidence="2">The sequence shown here is derived from an EMBL/GenBank/DDBJ whole genome shotgun (WGS) entry which is preliminary data.</text>
</comment>
<gene>
    <name evidence="2" type="ORF">CBOVIS_LOCUS370</name>
</gene>
<keyword evidence="1" id="KW-0472">Membrane</keyword>
<evidence type="ECO:0000313" key="2">
    <source>
        <dbReference type="EMBL" id="CAB3396872.1"/>
    </source>
</evidence>
<proteinExistence type="predicted"/>
<dbReference type="EMBL" id="CADEPM010000001">
    <property type="protein sequence ID" value="CAB3396872.1"/>
    <property type="molecule type" value="Genomic_DNA"/>
</dbReference>
<feature type="transmembrane region" description="Helical" evidence="1">
    <location>
        <begin position="129"/>
        <end position="157"/>
    </location>
</feature>
<dbReference type="AlphaFoldDB" id="A0A8S1E532"/>
<name>A0A8S1E532_9PELO</name>
<evidence type="ECO:0000313" key="3">
    <source>
        <dbReference type="Proteomes" id="UP000494206"/>
    </source>
</evidence>
<feature type="transmembrane region" description="Helical" evidence="1">
    <location>
        <begin position="89"/>
        <end position="109"/>
    </location>
</feature>
<sequence length="228" mass="26626">MCFDGYTSDIDEEMNSSMIYTTFFGICVHPPINQTIMLQDGESTVKMNEAFAIPIIISNIFYFLFIIIRARTKESHKNHQLHLYADSQFYAVICSIAIVNNLDAMLLLLRDVQAARIARMVLTAPFINVLYFEFIPYVVVLLTFFMTLYTTIMLISMIENVYHDIYPEAIFVMGQHKWFVTISLYYLLPVTVSLSYIVSKDNLRFMIIQIVCPLFCWKLYQNTYRNGE</sequence>
<reference evidence="2 3" key="1">
    <citation type="submission" date="2020-04" db="EMBL/GenBank/DDBJ databases">
        <authorList>
            <person name="Laetsch R D."/>
            <person name="Stevens L."/>
            <person name="Kumar S."/>
            <person name="Blaxter L. M."/>
        </authorList>
    </citation>
    <scope>NUCLEOTIDE SEQUENCE [LARGE SCALE GENOMIC DNA]</scope>
</reference>
<evidence type="ECO:0000256" key="1">
    <source>
        <dbReference type="SAM" id="Phobius"/>
    </source>
</evidence>